<feature type="region of interest" description="Disordered" evidence="1">
    <location>
        <begin position="1"/>
        <end position="63"/>
    </location>
</feature>
<proteinExistence type="predicted"/>
<protein>
    <submittedName>
        <fullName evidence="2">Uncharacterized protein</fullName>
    </submittedName>
</protein>
<evidence type="ECO:0000313" key="3">
    <source>
        <dbReference type="Proteomes" id="UP000241818"/>
    </source>
</evidence>
<dbReference type="InParanoid" id="A0A2T3B278"/>
<evidence type="ECO:0000313" key="2">
    <source>
        <dbReference type="EMBL" id="PSS18666.1"/>
    </source>
</evidence>
<evidence type="ECO:0000256" key="1">
    <source>
        <dbReference type="SAM" id="MobiDB-lite"/>
    </source>
</evidence>
<reference evidence="2 3" key="1">
    <citation type="journal article" date="2018" name="New Phytol.">
        <title>Comparative genomics and transcriptomics depict ericoid mycorrhizal fungi as versatile saprotrophs and plant mutualists.</title>
        <authorList>
            <person name="Martino E."/>
            <person name="Morin E."/>
            <person name="Grelet G.A."/>
            <person name="Kuo A."/>
            <person name="Kohler A."/>
            <person name="Daghino S."/>
            <person name="Barry K.W."/>
            <person name="Cichocki N."/>
            <person name="Clum A."/>
            <person name="Dockter R.B."/>
            <person name="Hainaut M."/>
            <person name="Kuo R.C."/>
            <person name="LaButti K."/>
            <person name="Lindahl B.D."/>
            <person name="Lindquist E.A."/>
            <person name="Lipzen A."/>
            <person name="Khouja H.R."/>
            <person name="Magnuson J."/>
            <person name="Murat C."/>
            <person name="Ohm R.A."/>
            <person name="Singer S.W."/>
            <person name="Spatafora J.W."/>
            <person name="Wang M."/>
            <person name="Veneault-Fourrey C."/>
            <person name="Henrissat B."/>
            <person name="Grigoriev I.V."/>
            <person name="Martin F.M."/>
            <person name="Perotto S."/>
        </authorList>
    </citation>
    <scope>NUCLEOTIDE SEQUENCE [LARGE SCALE GENOMIC DNA]</scope>
    <source>
        <strain evidence="2 3">ATCC 22711</strain>
    </source>
</reference>
<dbReference type="AlphaFoldDB" id="A0A2T3B278"/>
<organism evidence="2 3">
    <name type="scientific">Amorphotheca resinae ATCC 22711</name>
    <dbReference type="NCBI Taxonomy" id="857342"/>
    <lineage>
        <taxon>Eukaryota</taxon>
        <taxon>Fungi</taxon>
        <taxon>Dikarya</taxon>
        <taxon>Ascomycota</taxon>
        <taxon>Pezizomycotina</taxon>
        <taxon>Leotiomycetes</taxon>
        <taxon>Helotiales</taxon>
        <taxon>Amorphothecaceae</taxon>
        <taxon>Amorphotheca</taxon>
    </lineage>
</organism>
<dbReference type="RefSeq" id="XP_024721018.1">
    <property type="nucleotide sequence ID" value="XM_024868758.1"/>
</dbReference>
<dbReference type="Proteomes" id="UP000241818">
    <property type="component" value="Unassembled WGS sequence"/>
</dbReference>
<keyword evidence="3" id="KW-1185">Reference proteome</keyword>
<name>A0A2T3B278_AMORE</name>
<accession>A0A2T3B278</accession>
<dbReference type="GeneID" id="36576839"/>
<sequence>MAGFHWVNIDPSRASRRSVRTMDPVSSLGSVGPQEDGRPPGRSSPPLGHDNPRARFDGGSMRRGCADSDVGCEGRKILRNTAVYGVVCTEYGIRSALCALLLQQRTYIEGGAARQPMEGVRDTTRRIVCLLMEMLALLVGIGTSEELGARLLRSNTTEYYCTSTPWRLQPSFASGIYVPVWSKGRERQRQKERKRDDNTNSDVSIDLGLESAFLLFSMVNCLETQLSRLLAA</sequence>
<gene>
    <name evidence="2" type="ORF">M430DRAFT_58789</name>
</gene>
<dbReference type="EMBL" id="KZ679011">
    <property type="protein sequence ID" value="PSS18666.1"/>
    <property type="molecule type" value="Genomic_DNA"/>
</dbReference>